<evidence type="ECO:0000259" key="1">
    <source>
        <dbReference type="PROSITE" id="PS51184"/>
    </source>
</evidence>
<dbReference type="RefSeq" id="WP_061541162.1">
    <property type="nucleotide sequence ID" value="NZ_CP013232.1"/>
</dbReference>
<dbReference type="Proteomes" id="UP000072421">
    <property type="component" value="Chromosome"/>
</dbReference>
<dbReference type="PROSITE" id="PS51184">
    <property type="entry name" value="JMJC"/>
    <property type="match status" value="1"/>
</dbReference>
<gene>
    <name evidence="2" type="ORF">CFter6_4024</name>
</gene>
<dbReference type="InterPro" id="IPR003347">
    <property type="entry name" value="JmjC_dom"/>
</dbReference>
<dbReference type="Gene3D" id="2.60.120.10">
    <property type="entry name" value="Jelly Rolls"/>
    <property type="match status" value="1"/>
</dbReference>
<dbReference type="SMART" id="SM00558">
    <property type="entry name" value="JmjC"/>
    <property type="match status" value="1"/>
</dbReference>
<evidence type="ECO:0000313" key="2">
    <source>
        <dbReference type="EMBL" id="AMO96637.1"/>
    </source>
</evidence>
<dbReference type="InterPro" id="IPR014710">
    <property type="entry name" value="RmlC-like_jellyroll"/>
</dbReference>
<proteinExistence type="predicted"/>
<dbReference type="InterPro" id="IPR041667">
    <property type="entry name" value="Cupin_8"/>
</dbReference>
<dbReference type="AlphaFoldDB" id="A0A127PFW7"/>
<feature type="domain" description="JmjC" evidence="1">
    <location>
        <begin position="101"/>
        <end position="272"/>
    </location>
</feature>
<dbReference type="OrthoDB" id="479699at2"/>
<protein>
    <submittedName>
        <fullName evidence="2">Cupin-like domain protein</fullName>
    </submittedName>
</protein>
<dbReference type="SUPFAM" id="SSF51197">
    <property type="entry name" value="Clavaminate synthase-like"/>
    <property type="match status" value="1"/>
</dbReference>
<evidence type="ECO:0000313" key="3">
    <source>
        <dbReference type="Proteomes" id="UP000072421"/>
    </source>
</evidence>
<dbReference type="EMBL" id="CP013232">
    <property type="protein sequence ID" value="AMO96637.1"/>
    <property type="molecule type" value="Genomic_DNA"/>
</dbReference>
<dbReference type="PANTHER" id="PTHR12461:SF105">
    <property type="entry name" value="HYPOXIA-INDUCIBLE FACTOR 1-ALPHA INHIBITOR"/>
    <property type="match status" value="1"/>
</dbReference>
<reference evidence="2 3" key="1">
    <citation type="submission" date="2015-11" db="EMBL/GenBank/DDBJ databases">
        <title>Exploring the genomic traits of fungus-feeding bacterial genus Collimonas.</title>
        <authorList>
            <person name="Song C."/>
            <person name="Schmidt R."/>
            <person name="de Jager V."/>
            <person name="Krzyzanowska D."/>
            <person name="Jongedijk E."/>
            <person name="Cankar K."/>
            <person name="Beekwilder J."/>
            <person name="van Veen A."/>
            <person name="de Boer W."/>
            <person name="van Veen J.A."/>
            <person name="Garbeva P."/>
        </authorList>
    </citation>
    <scope>NUCLEOTIDE SEQUENCE [LARGE SCALE GENOMIC DNA]</scope>
    <source>
        <strain evidence="2 3">Ter6</strain>
    </source>
</reference>
<dbReference type="PATRIC" id="fig|158899.10.peg.3992"/>
<name>A0A127PFW7_9BURK</name>
<accession>A0A127PFW7</accession>
<organism evidence="2">
    <name type="scientific">Collimonas fungivorans</name>
    <dbReference type="NCBI Taxonomy" id="158899"/>
    <lineage>
        <taxon>Bacteria</taxon>
        <taxon>Pseudomonadati</taxon>
        <taxon>Pseudomonadota</taxon>
        <taxon>Betaproteobacteria</taxon>
        <taxon>Burkholderiales</taxon>
        <taxon>Oxalobacteraceae</taxon>
        <taxon>Collimonas</taxon>
    </lineage>
</organism>
<dbReference type="Pfam" id="PF13621">
    <property type="entry name" value="Cupin_8"/>
    <property type="match status" value="1"/>
</dbReference>
<dbReference type="PANTHER" id="PTHR12461">
    <property type="entry name" value="HYPOXIA-INDUCIBLE FACTOR 1 ALPHA INHIBITOR-RELATED"/>
    <property type="match status" value="1"/>
</dbReference>
<sequence>MSQSLQAIAERYDVDDRIFKEEIATQYQPVVLRGYVKHWPAVRLAKTSTEAICDYLRKLDSGSDVDAIMTPPQAKGRIFYDETMNGFNYLRNRLPVSAILEQLLRYRQFADPPAVAAQSALISSCLPGFLDENRLSVLGPEVIPRIWIGNAVTTPAHFDDAHNIACVVSGKRRFTLFPPEQIGNLYIGPLDFAPTGAPISMVALNQPDFKKYPKFKDALKAARSAELEPGDALYIPPLWWHHVESLQACNILVNYWWGGAVGTADSIHSGSDSLMLALINLKKRAPAYRQAWAAIFNHYVFDDNTDLAAHIPPHRHGVLGDMSAEQEQQVRNYLANKLKGS</sequence>